<evidence type="ECO:0000256" key="1">
    <source>
        <dbReference type="ARBA" id="ARBA00003907"/>
    </source>
</evidence>
<dbReference type="InterPro" id="IPR007213">
    <property type="entry name" value="Ppm1/Ppm2/Tcmp"/>
</dbReference>
<proteinExistence type="inferred from homology"/>
<evidence type="ECO:0000313" key="8">
    <source>
        <dbReference type="Proteomes" id="UP001057702"/>
    </source>
</evidence>
<dbReference type="SUPFAM" id="SSF53335">
    <property type="entry name" value="S-adenosyl-L-methionine-dependent methyltransferases"/>
    <property type="match status" value="1"/>
</dbReference>
<protein>
    <recommendedName>
        <fullName evidence="6">S-adenosyl-L-methionine-dependent methyltransferase</fullName>
        <ecNumber evidence="6">2.1.1.-</ecNumber>
    </recommendedName>
</protein>
<dbReference type="PANTHER" id="PTHR43619">
    <property type="entry name" value="S-ADENOSYL-L-METHIONINE-DEPENDENT METHYLTRANSFERASE YKTD-RELATED"/>
    <property type="match status" value="1"/>
</dbReference>
<comment type="function">
    <text evidence="1 6">Exhibits S-adenosyl-L-methionine-dependent methyltransferase activity.</text>
</comment>
<sequence>MNSILSAFAERWLARRPGPTAVRPSRTSQAVALTRAELSRPHSPDGDPDAQRHLCAGMRSAPPPWLRPQLAARTRFFDEHVTAGMGGGIRQIVVLGAGYDDRSLRFRTTGVRFFEVDHPATQTDKARRLRALRARADEPVLAAADFREDDVPTVLGACGHDPGERSLFICEGLLVYLEQPVIVRLLTGLRACAPSGSVLAASLAVHEDGLDSAEVAAAANARRRSGAREPWRTILPADAHLELFTRAGWSVEHAVDAVELDDGVRPGRCLLVTAG</sequence>
<keyword evidence="3 6" id="KW-0489">Methyltransferase</keyword>
<dbReference type="EMBL" id="JANFNG010000002">
    <property type="protein sequence ID" value="MCQ4079797.1"/>
    <property type="molecule type" value="Genomic_DNA"/>
</dbReference>
<evidence type="ECO:0000256" key="4">
    <source>
        <dbReference type="ARBA" id="ARBA00022679"/>
    </source>
</evidence>
<dbReference type="Gene3D" id="3.40.50.150">
    <property type="entry name" value="Vaccinia Virus protein VP39"/>
    <property type="match status" value="1"/>
</dbReference>
<dbReference type="EC" id="2.1.1.-" evidence="6"/>
<gene>
    <name evidence="7" type="ORF">NGB36_04125</name>
</gene>
<evidence type="ECO:0000256" key="5">
    <source>
        <dbReference type="ARBA" id="ARBA00022691"/>
    </source>
</evidence>
<comment type="caution">
    <text evidence="7">The sequence shown here is derived from an EMBL/GenBank/DDBJ whole genome shotgun (WGS) entry which is preliminary data.</text>
</comment>
<dbReference type="Pfam" id="PF04072">
    <property type="entry name" value="LCM"/>
    <property type="match status" value="1"/>
</dbReference>
<evidence type="ECO:0000256" key="2">
    <source>
        <dbReference type="ARBA" id="ARBA00008138"/>
    </source>
</evidence>
<dbReference type="PANTHER" id="PTHR43619:SF2">
    <property type="entry name" value="S-ADENOSYL-L-METHIONINE-DEPENDENT METHYLTRANSFERASES SUPERFAMILY PROTEIN"/>
    <property type="match status" value="1"/>
</dbReference>
<reference evidence="7" key="1">
    <citation type="submission" date="2022-06" db="EMBL/GenBank/DDBJ databases">
        <title>Draft genome sequence of Streptomyces sp. RB6PN25 isolated from peat swamp forest in Thailand.</title>
        <authorList>
            <person name="Duangmal K."/>
            <person name="Klaysubun C."/>
        </authorList>
    </citation>
    <scope>NUCLEOTIDE SEQUENCE</scope>
    <source>
        <strain evidence="7">RB6PN25</strain>
    </source>
</reference>
<organism evidence="7 8">
    <name type="scientific">Streptomyces humicola</name>
    <dbReference type="NCBI Taxonomy" id="2953240"/>
    <lineage>
        <taxon>Bacteria</taxon>
        <taxon>Bacillati</taxon>
        <taxon>Actinomycetota</taxon>
        <taxon>Actinomycetes</taxon>
        <taxon>Kitasatosporales</taxon>
        <taxon>Streptomycetaceae</taxon>
        <taxon>Streptomyces</taxon>
    </lineage>
</organism>
<keyword evidence="5 6" id="KW-0949">S-adenosyl-L-methionine</keyword>
<keyword evidence="8" id="KW-1185">Reference proteome</keyword>
<dbReference type="GO" id="GO:0032259">
    <property type="term" value="P:methylation"/>
    <property type="evidence" value="ECO:0007669"/>
    <property type="project" value="UniProtKB-KW"/>
</dbReference>
<accession>A0ABT1PQ46</accession>
<dbReference type="RefSeq" id="WP_255918663.1">
    <property type="nucleotide sequence ID" value="NZ_JANFNG010000002.1"/>
</dbReference>
<dbReference type="NCBIfam" id="TIGR00027">
    <property type="entry name" value="mthyl_TIGR00027"/>
    <property type="match status" value="1"/>
</dbReference>
<name>A0ABT1PQ46_9ACTN</name>
<comment type="similarity">
    <text evidence="2 6">Belongs to the UPF0677 family.</text>
</comment>
<keyword evidence="4" id="KW-0808">Transferase</keyword>
<dbReference type="Proteomes" id="UP001057702">
    <property type="component" value="Unassembled WGS sequence"/>
</dbReference>
<dbReference type="GO" id="GO:0008168">
    <property type="term" value="F:methyltransferase activity"/>
    <property type="evidence" value="ECO:0007669"/>
    <property type="project" value="UniProtKB-KW"/>
</dbReference>
<evidence type="ECO:0000256" key="6">
    <source>
        <dbReference type="RuleBase" id="RU362030"/>
    </source>
</evidence>
<dbReference type="InterPro" id="IPR029063">
    <property type="entry name" value="SAM-dependent_MTases_sf"/>
</dbReference>
<dbReference type="InterPro" id="IPR011610">
    <property type="entry name" value="SAM_mthyl_Trfase_ML2640-like"/>
</dbReference>
<evidence type="ECO:0000313" key="7">
    <source>
        <dbReference type="EMBL" id="MCQ4079797.1"/>
    </source>
</evidence>
<evidence type="ECO:0000256" key="3">
    <source>
        <dbReference type="ARBA" id="ARBA00022603"/>
    </source>
</evidence>